<organism evidence="2 3">
    <name type="scientific">Azospirillum baldaniorum</name>
    <dbReference type="NCBI Taxonomy" id="1064539"/>
    <lineage>
        <taxon>Bacteria</taxon>
        <taxon>Pseudomonadati</taxon>
        <taxon>Pseudomonadota</taxon>
        <taxon>Alphaproteobacteria</taxon>
        <taxon>Rhodospirillales</taxon>
        <taxon>Azospirillaceae</taxon>
        <taxon>Azospirillum</taxon>
    </lineage>
</organism>
<feature type="compositionally biased region" description="Basic and acidic residues" evidence="1">
    <location>
        <begin position="271"/>
        <end position="286"/>
    </location>
</feature>
<dbReference type="EMBL" id="HE577328">
    <property type="protein sequence ID" value="CCD00512.1"/>
    <property type="molecule type" value="Genomic_DNA"/>
</dbReference>
<protein>
    <submittedName>
        <fullName evidence="2">Uncharacterized protein</fullName>
    </submittedName>
</protein>
<accession>A0A9P1JVH3</accession>
<sequence length="378" mass="39106">MQHARGVGVEHLVGADLLEGGQADHRAVGPGGARGGGRQLVDAAAVDDGPAVRHAAANDGGAADVVDLPRLLPGRDAVGDVDDRALGVAVAQDVGLGVHQDGAADLLAPMVVLGDAAEAGLDAAQHDGHVLVGFAAALAVDDHRAVGPLAALVVGGVAVVVTQAAVRGVVVHHRVHVAAGHPEEQVRLAQRLERLRAAPVRLGDDADAEALRLQQPPDDRHAEAGMIDIGVARHHHDVAGIPAQPVHLRPRHRQEGRRPPGLRPVPGEGEDVPRRRNGDGGRGFVEHDALRSGRRCARSAAGAGCLMIGCRFHTGNVRHGPPRESLRKCRGAVKDCLTVGVNFIRDYDAVMCAAGPPVARGHGKEGLQQASRHPVGKG</sequence>
<feature type="region of interest" description="Disordered" evidence="1">
    <location>
        <begin position="359"/>
        <end position="378"/>
    </location>
</feature>
<dbReference type="Proteomes" id="UP000007319">
    <property type="component" value="Plasmid AZOBR_p1"/>
</dbReference>
<evidence type="ECO:0000313" key="3">
    <source>
        <dbReference type="Proteomes" id="UP000007319"/>
    </source>
</evidence>
<feature type="region of interest" description="Disordered" evidence="1">
    <location>
        <begin position="241"/>
        <end position="286"/>
    </location>
</feature>
<dbReference type="AlphaFoldDB" id="A0A9P1JVH3"/>
<keyword evidence="3" id="KW-1185">Reference proteome</keyword>
<reference evidence="2 3" key="1">
    <citation type="journal article" date="2011" name="PLoS Genet.">
        <title>Azospirillum genomes reveal transition of bacteria from aquatic to terrestrial environments.</title>
        <authorList>
            <person name="Wisniewski-Dye F."/>
            <person name="Borziak K."/>
            <person name="Khalsa-Moyers G."/>
            <person name="Alexandre G."/>
            <person name="Sukharnikov L.O."/>
            <person name="Wuichet K."/>
            <person name="Hurst G.B."/>
            <person name="McDonald W.H."/>
            <person name="Robertson J.S."/>
            <person name="Barbe V."/>
            <person name="Calteau A."/>
            <person name="Rouy Z."/>
            <person name="Mangenot S."/>
            <person name="Prigent-Combaret C."/>
            <person name="Normand P."/>
            <person name="Boyer M."/>
            <person name="Siguier P."/>
            <person name="Dessaux Y."/>
            <person name="Elmerich C."/>
            <person name="Condemine G."/>
            <person name="Krishnen G."/>
            <person name="Kennedy I."/>
            <person name="Paterson A.H."/>
            <person name="Gonzalez V."/>
            <person name="Mavingui P."/>
            <person name="Zhulin I.B."/>
        </authorList>
    </citation>
    <scope>NUCLEOTIDE SEQUENCE [LARGE SCALE GENOMIC DNA]</scope>
    <source>
        <strain evidence="2 3">Sp245</strain>
    </source>
</reference>
<gene>
    <name evidence="2" type="ORF">AZOBR_p1100084</name>
</gene>
<evidence type="ECO:0000256" key="1">
    <source>
        <dbReference type="SAM" id="MobiDB-lite"/>
    </source>
</evidence>
<dbReference type="KEGG" id="abs:AZOBR_p1100084"/>
<geneLocation type="plasmid" evidence="2 3">
    <name>AZOBR_p1</name>
</geneLocation>
<evidence type="ECO:0000313" key="2">
    <source>
        <dbReference type="EMBL" id="CCD00512.1"/>
    </source>
</evidence>
<proteinExistence type="predicted"/>
<keyword evidence="2" id="KW-0614">Plasmid</keyword>
<name>A0A9P1JVH3_9PROT</name>